<name>A0ACB9JN75_9ASTR</name>
<protein>
    <submittedName>
        <fullName evidence="1">Uncharacterized protein</fullName>
    </submittedName>
</protein>
<evidence type="ECO:0000313" key="2">
    <source>
        <dbReference type="Proteomes" id="UP001056120"/>
    </source>
</evidence>
<proteinExistence type="predicted"/>
<evidence type="ECO:0000313" key="1">
    <source>
        <dbReference type="EMBL" id="KAI3820707.1"/>
    </source>
</evidence>
<gene>
    <name evidence="1" type="ORF">L1987_08255</name>
</gene>
<dbReference type="Proteomes" id="UP001056120">
    <property type="component" value="Linkage Group LG03"/>
</dbReference>
<organism evidence="1 2">
    <name type="scientific">Smallanthus sonchifolius</name>
    <dbReference type="NCBI Taxonomy" id="185202"/>
    <lineage>
        <taxon>Eukaryota</taxon>
        <taxon>Viridiplantae</taxon>
        <taxon>Streptophyta</taxon>
        <taxon>Embryophyta</taxon>
        <taxon>Tracheophyta</taxon>
        <taxon>Spermatophyta</taxon>
        <taxon>Magnoliopsida</taxon>
        <taxon>eudicotyledons</taxon>
        <taxon>Gunneridae</taxon>
        <taxon>Pentapetalae</taxon>
        <taxon>asterids</taxon>
        <taxon>campanulids</taxon>
        <taxon>Asterales</taxon>
        <taxon>Asteraceae</taxon>
        <taxon>Asteroideae</taxon>
        <taxon>Heliantheae alliance</taxon>
        <taxon>Millerieae</taxon>
        <taxon>Smallanthus</taxon>
    </lineage>
</organism>
<accession>A0ACB9JN75</accession>
<sequence length="200" mass="22451">MDLFGAGTETTSTSLEWALFELLRNPRTMKELQQEARKIGQGRSVIPEEDIDKMPYLKAVFKEALRLHAPAPLLIPRESTKEVKLLGYDIPSGTQVIINAWAISRDPSVWEEPEEFKPERFLNSPIDYKGLDYELLPFGGGRRKCPGISFAVTINELALANLVYEFEFALSGEKSLDMSENDGVTVSKKFPLLVKATPCE</sequence>
<reference evidence="2" key="1">
    <citation type="journal article" date="2022" name="Mol. Ecol. Resour.">
        <title>The genomes of chicory, endive, great burdock and yacon provide insights into Asteraceae palaeo-polyploidization history and plant inulin production.</title>
        <authorList>
            <person name="Fan W."/>
            <person name="Wang S."/>
            <person name="Wang H."/>
            <person name="Wang A."/>
            <person name="Jiang F."/>
            <person name="Liu H."/>
            <person name="Zhao H."/>
            <person name="Xu D."/>
            <person name="Zhang Y."/>
        </authorList>
    </citation>
    <scope>NUCLEOTIDE SEQUENCE [LARGE SCALE GENOMIC DNA]</scope>
    <source>
        <strain evidence="2">cv. Yunnan</strain>
    </source>
</reference>
<keyword evidence="2" id="KW-1185">Reference proteome</keyword>
<comment type="caution">
    <text evidence="1">The sequence shown here is derived from an EMBL/GenBank/DDBJ whole genome shotgun (WGS) entry which is preliminary data.</text>
</comment>
<dbReference type="EMBL" id="CM042020">
    <property type="protein sequence ID" value="KAI3820707.1"/>
    <property type="molecule type" value="Genomic_DNA"/>
</dbReference>
<reference evidence="1 2" key="2">
    <citation type="journal article" date="2022" name="Mol. Ecol. Resour.">
        <title>The genomes of chicory, endive, great burdock and yacon provide insights into Asteraceae paleo-polyploidization history and plant inulin production.</title>
        <authorList>
            <person name="Fan W."/>
            <person name="Wang S."/>
            <person name="Wang H."/>
            <person name="Wang A."/>
            <person name="Jiang F."/>
            <person name="Liu H."/>
            <person name="Zhao H."/>
            <person name="Xu D."/>
            <person name="Zhang Y."/>
        </authorList>
    </citation>
    <scope>NUCLEOTIDE SEQUENCE [LARGE SCALE GENOMIC DNA]</scope>
    <source>
        <strain evidence="2">cv. Yunnan</strain>
        <tissue evidence="1">Leaves</tissue>
    </source>
</reference>